<feature type="binding site" evidence="5">
    <location>
        <begin position="585"/>
        <end position="586"/>
    </location>
    <ligand>
        <name>substrate</name>
    </ligand>
</feature>
<evidence type="ECO:0008006" key="11">
    <source>
        <dbReference type="Google" id="ProtNLM"/>
    </source>
</evidence>
<comment type="similarity">
    <text evidence="1">Belongs to the glycosyl hydrolase 65 family.</text>
</comment>
<dbReference type="Pfam" id="PF03632">
    <property type="entry name" value="Glyco_hydro_65m"/>
    <property type="match status" value="1"/>
</dbReference>
<dbReference type="InterPro" id="IPR017045">
    <property type="entry name" value="Malt_Pase/Glycosyl_Hdrlase"/>
</dbReference>
<dbReference type="InterPro" id="IPR012341">
    <property type="entry name" value="6hp_glycosidase-like_sf"/>
</dbReference>
<feature type="active site" description="Proton donor" evidence="4">
    <location>
        <position position="479"/>
    </location>
</feature>
<dbReference type="PANTHER" id="PTHR11051:SF8">
    <property type="entry name" value="PROTEIN-GLUCOSYLGALACTOSYLHYDROXYLYSINE GLUCOSIDASE"/>
    <property type="match status" value="1"/>
</dbReference>
<evidence type="ECO:0000259" key="8">
    <source>
        <dbReference type="Pfam" id="PF03636"/>
    </source>
</evidence>
<gene>
    <name evidence="9" type="ORF">GNE07_20250</name>
</gene>
<feature type="domain" description="Glycoside hydrolase family 65 C-terminal" evidence="7">
    <location>
        <begin position="683"/>
        <end position="727"/>
    </location>
</feature>
<evidence type="ECO:0000256" key="4">
    <source>
        <dbReference type="PIRSR" id="PIRSR036289-50"/>
    </source>
</evidence>
<keyword evidence="2" id="KW-0328">Glycosyltransferase</keyword>
<evidence type="ECO:0000313" key="9">
    <source>
        <dbReference type="EMBL" id="MUB65357.1"/>
    </source>
</evidence>
<evidence type="ECO:0000256" key="2">
    <source>
        <dbReference type="ARBA" id="ARBA00022676"/>
    </source>
</evidence>
<dbReference type="AlphaFoldDB" id="A0AAW9WPM2"/>
<dbReference type="InterPro" id="IPR005194">
    <property type="entry name" value="Glyco_hydro_65_C"/>
</dbReference>
<dbReference type="GO" id="GO:0030246">
    <property type="term" value="F:carbohydrate binding"/>
    <property type="evidence" value="ECO:0007669"/>
    <property type="project" value="InterPro"/>
</dbReference>
<dbReference type="Pfam" id="PF03636">
    <property type="entry name" value="Glyco_hydro_65N"/>
    <property type="match status" value="1"/>
</dbReference>
<feature type="binding site" evidence="5">
    <location>
        <begin position="350"/>
        <end position="351"/>
    </location>
    <ligand>
        <name>substrate</name>
    </ligand>
</feature>
<organism evidence="9 10">
    <name type="scientific">Hungatella hathewayi</name>
    <dbReference type="NCBI Taxonomy" id="154046"/>
    <lineage>
        <taxon>Bacteria</taxon>
        <taxon>Bacillati</taxon>
        <taxon>Bacillota</taxon>
        <taxon>Clostridia</taxon>
        <taxon>Lachnospirales</taxon>
        <taxon>Lachnospiraceae</taxon>
        <taxon>Hungatella</taxon>
    </lineage>
</organism>
<keyword evidence="3" id="KW-0808">Transferase</keyword>
<protein>
    <recommendedName>
        <fullName evidence="11">Glycoside hydrolase family 65 protein</fullName>
    </recommendedName>
</protein>
<dbReference type="EMBL" id="WNME01000015">
    <property type="protein sequence ID" value="MUB65357.1"/>
    <property type="molecule type" value="Genomic_DNA"/>
</dbReference>
<feature type="domain" description="Glycoside hydrolase family 65 N-terminal" evidence="8">
    <location>
        <begin position="10"/>
        <end position="264"/>
    </location>
</feature>
<dbReference type="InterPro" id="IPR011013">
    <property type="entry name" value="Gal_mutarotase_sf_dom"/>
</dbReference>
<evidence type="ECO:0000313" key="10">
    <source>
        <dbReference type="Proteomes" id="UP000434223"/>
    </source>
</evidence>
<dbReference type="GO" id="GO:0004553">
    <property type="term" value="F:hydrolase activity, hydrolyzing O-glycosyl compounds"/>
    <property type="evidence" value="ECO:0007669"/>
    <property type="project" value="TreeGrafter"/>
</dbReference>
<comment type="caution">
    <text evidence="9">The sequence shown here is derived from an EMBL/GenBank/DDBJ whole genome shotgun (WGS) entry which is preliminary data.</text>
</comment>
<evidence type="ECO:0000256" key="5">
    <source>
        <dbReference type="PIRSR" id="PIRSR036289-51"/>
    </source>
</evidence>
<dbReference type="SUPFAM" id="SSF74650">
    <property type="entry name" value="Galactose mutarotase-like"/>
    <property type="match status" value="1"/>
</dbReference>
<dbReference type="Proteomes" id="UP000434223">
    <property type="component" value="Unassembled WGS sequence"/>
</dbReference>
<feature type="domain" description="Glycoside hydrolase family 65 central catalytic" evidence="6">
    <location>
        <begin position="315"/>
        <end position="673"/>
    </location>
</feature>
<reference evidence="9 10" key="1">
    <citation type="submission" date="2019-09" db="EMBL/GenBank/DDBJ databases">
        <title>Draft genome sequencing of Hungatella hathewayi 123Y-2.</title>
        <authorList>
            <person name="Lv Q."/>
            <person name="Li S."/>
        </authorList>
    </citation>
    <scope>NUCLEOTIDE SEQUENCE [LARGE SCALE GENOMIC DNA]</scope>
    <source>
        <strain evidence="9 10">123Y-2</strain>
    </source>
</reference>
<dbReference type="InterPro" id="IPR037018">
    <property type="entry name" value="GH65_N"/>
</dbReference>
<proteinExistence type="inferred from homology"/>
<dbReference type="Gene3D" id="2.60.420.10">
    <property type="entry name" value="Maltose phosphorylase, domain 3"/>
    <property type="match status" value="1"/>
</dbReference>
<name>A0AAW9WPM2_9FIRM</name>
<dbReference type="Gene3D" id="2.70.98.40">
    <property type="entry name" value="Glycoside hydrolase, family 65, N-terminal domain"/>
    <property type="match status" value="1"/>
</dbReference>
<dbReference type="RefSeq" id="WP_155560835.1">
    <property type="nucleotide sequence ID" value="NZ_WNME01000015.1"/>
</dbReference>
<dbReference type="Gene3D" id="1.50.10.10">
    <property type="match status" value="1"/>
</dbReference>
<dbReference type="PANTHER" id="PTHR11051">
    <property type="entry name" value="GLYCOSYL HYDROLASE-RELATED"/>
    <property type="match status" value="1"/>
</dbReference>
<accession>A0AAW9WPM2</accession>
<dbReference type="GO" id="GO:0016757">
    <property type="term" value="F:glycosyltransferase activity"/>
    <property type="evidence" value="ECO:0007669"/>
    <property type="project" value="UniProtKB-KW"/>
</dbReference>
<dbReference type="Pfam" id="PF03633">
    <property type="entry name" value="Glyco_hydro_65C"/>
    <property type="match status" value="1"/>
</dbReference>
<dbReference type="SUPFAM" id="SSF48208">
    <property type="entry name" value="Six-hairpin glycosidases"/>
    <property type="match status" value="1"/>
</dbReference>
<evidence type="ECO:0000259" key="7">
    <source>
        <dbReference type="Pfam" id="PF03633"/>
    </source>
</evidence>
<dbReference type="InterPro" id="IPR005195">
    <property type="entry name" value="Glyco_hydro_65_M"/>
</dbReference>
<evidence type="ECO:0000256" key="1">
    <source>
        <dbReference type="ARBA" id="ARBA00006768"/>
    </source>
</evidence>
<sequence>MRYEAWSIVNEEMDQAKRQSRDALFTIGNGYFGIRGFFEEDGRGISALGGIYSAGVFGKGSYAAWEGDSRELCNLPNVLRARIKINGRPAEGPGENGLQESGEAGFFQKLDMKQGIYERRYPYTEEGAKAALAFRRFAVMDERWKNVIGQEIEIRAEEDGLELEVEAAIDGRVTNLNLESCEPLPVQPGRNHITRWKTGEQSLHVMLDYKETEIHICQRARAFAAGRELTGSLTNGEAEAGILFRCRLEKGESFRLEKMIRVTTGKESCPQAELPGYHEAEEAHREAWAKKWILSDIRVGQAENPDALKDQAVLRYNLFQLMAVCPEHTDRLSIGARGLSGEMYEGCVFWDNEIFKLPFFIYTNPGAAAGLLKFRYHTLDAARRHAGRNWFDGAMYPWQASEDGVEQTPYNVGAFYAVHIVSDIAHAVLEYGRVTGDREFYERYGMEILIETARFFASRCDWNGEEGVYEIRAVRGPNEYDVYVNNNAYTNLSAAENLMAAYRAVREREEEAEKRFSIRPGEAEQWKKIAEGLKFPYCKERDLYEEDDAYFKRRELDMKRAKPTGKRIIDSTLPYEALPLYQVTKQADVVLMMAMYPSRFTNKQKRTAYDFYEPRTAHDSSLSYAPHSILAAQIGRTDEAYRYFCRSACLDIEDTQLNTVSGLHFANFGGTWQAVYFGFAGVRFENGALMIDPHLPVQWSGLEIAGSFGGVTARIEITGTRVTVKRIGEECGEEGGEADGGGKKLPGSRSTAGARLNMWIEGKQAVLEENQDMITVERGGENHVAAGCNF</sequence>
<dbReference type="PIRSF" id="PIRSF036289">
    <property type="entry name" value="Glycosyl_hydrolase_malt_phosph"/>
    <property type="match status" value="1"/>
</dbReference>
<dbReference type="InterPro" id="IPR008928">
    <property type="entry name" value="6-hairpin_glycosidase_sf"/>
</dbReference>
<dbReference type="GO" id="GO:0005975">
    <property type="term" value="P:carbohydrate metabolic process"/>
    <property type="evidence" value="ECO:0007669"/>
    <property type="project" value="InterPro"/>
</dbReference>
<evidence type="ECO:0000259" key="6">
    <source>
        <dbReference type="Pfam" id="PF03632"/>
    </source>
</evidence>
<dbReference type="InterPro" id="IPR005196">
    <property type="entry name" value="Glyco_hydro_65_N"/>
</dbReference>
<evidence type="ECO:0000256" key="3">
    <source>
        <dbReference type="ARBA" id="ARBA00022679"/>
    </source>
</evidence>